<evidence type="ECO:0000256" key="1">
    <source>
        <dbReference type="SAM" id="Phobius"/>
    </source>
</evidence>
<dbReference type="RefSeq" id="WP_218934473.1">
    <property type="nucleotide sequence ID" value="NZ_CP036261.1"/>
</dbReference>
<gene>
    <name evidence="2" type="ORF">EC9_00530</name>
</gene>
<keyword evidence="1" id="KW-0472">Membrane</keyword>
<reference evidence="2 3" key="1">
    <citation type="submission" date="2019-02" db="EMBL/GenBank/DDBJ databases">
        <title>Deep-cultivation of Planctomycetes and their phenomic and genomic characterization uncovers novel biology.</title>
        <authorList>
            <person name="Wiegand S."/>
            <person name="Jogler M."/>
            <person name="Boedeker C."/>
            <person name="Pinto D."/>
            <person name="Vollmers J."/>
            <person name="Rivas-Marin E."/>
            <person name="Kohn T."/>
            <person name="Peeters S.H."/>
            <person name="Heuer A."/>
            <person name="Rast P."/>
            <person name="Oberbeckmann S."/>
            <person name="Bunk B."/>
            <person name="Jeske O."/>
            <person name="Meyerdierks A."/>
            <person name="Storesund J.E."/>
            <person name="Kallscheuer N."/>
            <person name="Luecker S."/>
            <person name="Lage O.M."/>
            <person name="Pohl T."/>
            <person name="Merkel B.J."/>
            <person name="Hornburger P."/>
            <person name="Mueller R.-W."/>
            <person name="Bruemmer F."/>
            <person name="Labrenz M."/>
            <person name="Spormann A.M."/>
            <person name="Op den Camp H."/>
            <person name="Overmann J."/>
            <person name="Amann R."/>
            <person name="Jetten M.S.M."/>
            <person name="Mascher T."/>
            <person name="Medema M.H."/>
            <person name="Devos D.P."/>
            <person name="Kaster A.-K."/>
            <person name="Ovreas L."/>
            <person name="Rohde M."/>
            <person name="Galperin M.Y."/>
            <person name="Jogler C."/>
        </authorList>
    </citation>
    <scope>NUCLEOTIDE SEQUENCE [LARGE SCALE GENOMIC DNA]</scope>
    <source>
        <strain evidence="2 3">EC9</strain>
    </source>
</reference>
<dbReference type="Proteomes" id="UP000319557">
    <property type="component" value="Chromosome"/>
</dbReference>
<protein>
    <recommendedName>
        <fullName evidence="4">TadE-like protein</fullName>
    </recommendedName>
</protein>
<accession>A0A517LTF3</accession>
<feature type="transmembrane region" description="Helical" evidence="1">
    <location>
        <begin position="21"/>
        <end position="43"/>
    </location>
</feature>
<sequence>MHRKLNRCAVSRRRGAYTLEVAITMLIFLGAMLAMLEFALVSLRYNALGESARRIARVVIVRGEQAAPEQSVLGPAAYVGTADDSSDIAAAARQLLVTMPLEDVDIRVEWLDADTREGDRVSIQLSYLHNPILPGLLGSAKTLSATTVTRIVH</sequence>
<name>A0A517LTF3_9BACT</name>
<proteinExistence type="predicted"/>
<keyword evidence="3" id="KW-1185">Reference proteome</keyword>
<evidence type="ECO:0000313" key="3">
    <source>
        <dbReference type="Proteomes" id="UP000319557"/>
    </source>
</evidence>
<keyword evidence="1" id="KW-0812">Transmembrane</keyword>
<dbReference type="EMBL" id="CP036261">
    <property type="protein sequence ID" value="QDS85896.1"/>
    <property type="molecule type" value="Genomic_DNA"/>
</dbReference>
<keyword evidence="1" id="KW-1133">Transmembrane helix</keyword>
<evidence type="ECO:0008006" key="4">
    <source>
        <dbReference type="Google" id="ProtNLM"/>
    </source>
</evidence>
<evidence type="ECO:0000313" key="2">
    <source>
        <dbReference type="EMBL" id="QDS85896.1"/>
    </source>
</evidence>
<dbReference type="AlphaFoldDB" id="A0A517LTF3"/>
<organism evidence="2 3">
    <name type="scientific">Rosistilla ulvae</name>
    <dbReference type="NCBI Taxonomy" id="1930277"/>
    <lineage>
        <taxon>Bacteria</taxon>
        <taxon>Pseudomonadati</taxon>
        <taxon>Planctomycetota</taxon>
        <taxon>Planctomycetia</taxon>
        <taxon>Pirellulales</taxon>
        <taxon>Pirellulaceae</taxon>
        <taxon>Rosistilla</taxon>
    </lineage>
</organism>
<dbReference type="KEGG" id="ruv:EC9_00530"/>